<gene>
    <name evidence="2" type="ORF">RR48_09421</name>
</gene>
<reference evidence="2 3" key="1">
    <citation type="journal article" date="2015" name="Nat. Commun.">
        <title>Outbred genome sequencing and CRISPR/Cas9 gene editing in butterflies.</title>
        <authorList>
            <person name="Li X."/>
            <person name="Fan D."/>
            <person name="Zhang W."/>
            <person name="Liu G."/>
            <person name="Zhang L."/>
            <person name="Zhao L."/>
            <person name="Fang X."/>
            <person name="Chen L."/>
            <person name="Dong Y."/>
            <person name="Chen Y."/>
            <person name="Ding Y."/>
            <person name="Zhao R."/>
            <person name="Feng M."/>
            <person name="Zhu Y."/>
            <person name="Feng Y."/>
            <person name="Jiang X."/>
            <person name="Zhu D."/>
            <person name="Xiang H."/>
            <person name="Feng X."/>
            <person name="Li S."/>
            <person name="Wang J."/>
            <person name="Zhang G."/>
            <person name="Kronforst M.R."/>
            <person name="Wang W."/>
        </authorList>
    </citation>
    <scope>NUCLEOTIDE SEQUENCE [LARGE SCALE GENOMIC DNA]</scope>
    <source>
        <strain evidence="2">Ya'a_city_454_Pm</strain>
        <tissue evidence="2">Whole body</tissue>
    </source>
</reference>
<keyword evidence="1" id="KW-1133">Transmembrane helix</keyword>
<sequence length="177" mass="18988">MDWKYSSYDSSDDEGENDYDLCTIERPNSCALPFDPTSLENIILKISDQFNFRVLWKSPRAKAALVVTAGLTVAGSLIGNHYGGKTGAAIGGVVGGACGVGLVIVAMRDIWNDIKSKLSDVFDMVYDYLAGLGFDDYKKAAMFLVQNGSCSKQLALLILQISSNALGQKILSSLTSA</sequence>
<dbReference type="EMBL" id="KQ460367">
    <property type="protein sequence ID" value="KPJ15492.1"/>
    <property type="molecule type" value="Genomic_DNA"/>
</dbReference>
<feature type="transmembrane region" description="Helical" evidence="1">
    <location>
        <begin position="88"/>
        <end position="107"/>
    </location>
</feature>
<feature type="transmembrane region" description="Helical" evidence="1">
    <location>
        <begin position="63"/>
        <end position="82"/>
    </location>
</feature>
<dbReference type="OrthoDB" id="7426446at2759"/>
<accession>A0A194RCZ6</accession>
<evidence type="ECO:0000313" key="3">
    <source>
        <dbReference type="Proteomes" id="UP000053240"/>
    </source>
</evidence>
<dbReference type="InParanoid" id="A0A194RCZ6"/>
<evidence type="ECO:0000313" key="2">
    <source>
        <dbReference type="EMBL" id="KPJ15492.1"/>
    </source>
</evidence>
<dbReference type="KEGG" id="pmac:106710294"/>
<dbReference type="AlphaFoldDB" id="A0A194RCZ6"/>
<evidence type="ECO:0000256" key="1">
    <source>
        <dbReference type="SAM" id="Phobius"/>
    </source>
</evidence>
<keyword evidence="3" id="KW-1185">Reference proteome</keyword>
<keyword evidence="1" id="KW-0812">Transmembrane</keyword>
<proteinExistence type="predicted"/>
<dbReference type="Proteomes" id="UP000053240">
    <property type="component" value="Unassembled WGS sequence"/>
</dbReference>
<organism evidence="2 3">
    <name type="scientific">Papilio machaon</name>
    <name type="common">Old World swallowtail butterfly</name>
    <dbReference type="NCBI Taxonomy" id="76193"/>
    <lineage>
        <taxon>Eukaryota</taxon>
        <taxon>Metazoa</taxon>
        <taxon>Ecdysozoa</taxon>
        <taxon>Arthropoda</taxon>
        <taxon>Hexapoda</taxon>
        <taxon>Insecta</taxon>
        <taxon>Pterygota</taxon>
        <taxon>Neoptera</taxon>
        <taxon>Endopterygota</taxon>
        <taxon>Lepidoptera</taxon>
        <taxon>Glossata</taxon>
        <taxon>Ditrysia</taxon>
        <taxon>Papilionoidea</taxon>
        <taxon>Papilionidae</taxon>
        <taxon>Papilioninae</taxon>
        <taxon>Papilio</taxon>
    </lineage>
</organism>
<keyword evidence="1" id="KW-0472">Membrane</keyword>
<name>A0A194RCZ6_PAPMA</name>
<protein>
    <submittedName>
        <fullName evidence="2">Uncharacterized protein</fullName>
    </submittedName>
</protein>